<feature type="domain" description="Endonuclease GajA/Old nuclease/RecF-like AAA" evidence="2">
    <location>
        <begin position="1"/>
        <end position="456"/>
    </location>
</feature>
<dbReference type="PANTHER" id="PTHR43581">
    <property type="entry name" value="ATP/GTP PHOSPHATASE"/>
    <property type="match status" value="1"/>
</dbReference>
<dbReference type="RefSeq" id="WP_143117615.1">
    <property type="nucleotide sequence ID" value="NZ_FOZK01000001.1"/>
</dbReference>
<evidence type="ECO:0000313" key="4">
    <source>
        <dbReference type="Proteomes" id="UP000199062"/>
    </source>
</evidence>
<dbReference type="EMBL" id="FOZK01000001">
    <property type="protein sequence ID" value="SFR87751.1"/>
    <property type="molecule type" value="Genomic_DNA"/>
</dbReference>
<organism evidence="3 4">
    <name type="scientific">Halomicrobium zhouii</name>
    <dbReference type="NCBI Taxonomy" id="767519"/>
    <lineage>
        <taxon>Archaea</taxon>
        <taxon>Methanobacteriati</taxon>
        <taxon>Methanobacteriota</taxon>
        <taxon>Stenosarchaea group</taxon>
        <taxon>Halobacteria</taxon>
        <taxon>Halobacteriales</taxon>
        <taxon>Haloarculaceae</taxon>
        <taxon>Halomicrobium</taxon>
    </lineage>
</organism>
<keyword evidence="4" id="KW-1185">Reference proteome</keyword>
<accession>A0A1I6K938</accession>
<dbReference type="PANTHER" id="PTHR43581:SF4">
    <property type="entry name" value="ATP_GTP PHOSPHATASE"/>
    <property type="match status" value="1"/>
</dbReference>
<dbReference type="Proteomes" id="UP000199062">
    <property type="component" value="Unassembled WGS sequence"/>
</dbReference>
<name>A0A1I6K938_9EURY</name>
<dbReference type="InterPro" id="IPR051396">
    <property type="entry name" value="Bact_Antivir_Def_Nuclease"/>
</dbReference>
<dbReference type="AlphaFoldDB" id="A0A1I6K938"/>
<dbReference type="Pfam" id="PF13175">
    <property type="entry name" value="AAA_15"/>
    <property type="match status" value="1"/>
</dbReference>
<dbReference type="SUPFAM" id="SSF52540">
    <property type="entry name" value="P-loop containing nucleoside triphosphate hydrolases"/>
    <property type="match status" value="1"/>
</dbReference>
<dbReference type="InterPro" id="IPR027417">
    <property type="entry name" value="P-loop_NTPase"/>
</dbReference>
<evidence type="ECO:0000256" key="1">
    <source>
        <dbReference type="SAM" id="Coils"/>
    </source>
</evidence>
<reference evidence="3 4" key="1">
    <citation type="submission" date="2016-10" db="EMBL/GenBank/DDBJ databases">
        <authorList>
            <person name="de Groot N.N."/>
        </authorList>
    </citation>
    <scope>NUCLEOTIDE SEQUENCE [LARGE SCALE GENOMIC DNA]</scope>
    <source>
        <strain evidence="3 4">CGMCC 1.10457</strain>
    </source>
</reference>
<dbReference type="Gene3D" id="3.40.50.300">
    <property type="entry name" value="P-loop containing nucleotide triphosphate hydrolases"/>
    <property type="match status" value="2"/>
</dbReference>
<sequence>MIEEFTIQNYRSIWESTTLPVDDRISILIGANEAGKSNVLKSISKFQNERPLVPNELSNVHQYDPNSYDDVELLTTTLSEEAKSQIKWLNKPYVTSDLIDIPPTRDTTDDEFDELKAGPLLEQAKVQIVRYASGDHLLSFTPSSGDWGHREQDLLEEYPMPLEDFLEKRENDLITLGRKFLHDVQENPRLSEILGDDFPVSTPADVRESLERVEHQFRDQNDGNIPSDEDIYSGSEGEISAGPATIEVASQASTLRTTLAEVTSESNPLGSLPVIIDQMEISLARPKYDILEDRQSPVLHGLFRLGSIALDSYNSFESDQLKDDLEYACDELERYLNAFWAFDYSRREGIDELPAVSDAPYSVSYNLTSTTVELRLGEGDEEPVPLDQRSDGMRWILTFLLSVLAEGNATDKRGIILLDDPGIHLHPEAEKKLYRALYYVVPEAQIIYSTHSPVLVDQRNPQQLRIVKYSGETGTSVTTDLGSARDEESQIDLLSTARDALGWTLSDSLFGGKKTILVEGQSDKLYLEVFNQFFSFQEDREHLDEQVRFVVGGGDRIAFLSRILNAEEVEHVLLLDDDKASQEFDDWMEDRTLYYRDIEWEDLEVDYPIEVEDLIETELLVSSLNDIVGGILDESLILQRADVTEQPIMDILDDELDDEDLDIDAFKKELSTNITSTLRTALREGDREYEETEQRFERVINKLSSELSEG</sequence>
<keyword evidence="1" id="KW-0175">Coiled coil</keyword>
<evidence type="ECO:0000259" key="2">
    <source>
        <dbReference type="Pfam" id="PF13175"/>
    </source>
</evidence>
<proteinExistence type="predicted"/>
<evidence type="ECO:0000313" key="3">
    <source>
        <dbReference type="EMBL" id="SFR87751.1"/>
    </source>
</evidence>
<dbReference type="OrthoDB" id="255259at2157"/>
<protein>
    <submittedName>
        <fullName evidence="3">AAA domain-containing protein, putative AbiEii toxin, Type IV TA system</fullName>
    </submittedName>
</protein>
<feature type="coiled-coil region" evidence="1">
    <location>
        <begin position="649"/>
        <end position="702"/>
    </location>
</feature>
<dbReference type="InterPro" id="IPR041685">
    <property type="entry name" value="AAA_GajA/Old/RecF-like"/>
</dbReference>
<gene>
    <name evidence="3" type="ORF">SAMN05216559_0399</name>
</gene>